<feature type="transmembrane region" description="Helical" evidence="2">
    <location>
        <begin position="45"/>
        <end position="63"/>
    </location>
</feature>
<sequence>MIGAGVIGAILLLAFLGVANTNDPFQMPSSLGERAVSYAVWGMKPSNLLMALPIGAFLVVLARSFVGMKAFGLFTPMLIAIAFLQIGPIFGPIVLISAVGVGMLAAPMLLKLRMTRVGFLGVLISFVVFVLAGLQVVLDTELQVDAFPVVVTALVVERWHRQWEKDGAKEAANIALQTLILALLIQFVMVSQVALTLIEISPLVLPGFAGLAIALLGRYRGLRMSEIKRFAPIWLEGRRNANVLTSLDERDGAANENSDEDRDGNRGEDWGGDWGDSGADEQAAMVATPAFPQPRFGQAFIKTPHFALAATSAPEGPFGRDTGNQSAQFDYREIQSALGDRGGARQGGGQDSPERWRGRNYRNNMRHLQLWGTA</sequence>
<feature type="transmembrane region" description="Helical" evidence="2">
    <location>
        <begin position="200"/>
        <end position="219"/>
    </location>
</feature>
<feature type="compositionally biased region" description="Gly residues" evidence="1">
    <location>
        <begin position="340"/>
        <end position="350"/>
    </location>
</feature>
<keyword evidence="5" id="KW-1185">Reference proteome</keyword>
<evidence type="ECO:0000259" key="3">
    <source>
        <dbReference type="Pfam" id="PF14402"/>
    </source>
</evidence>
<evidence type="ECO:0000313" key="5">
    <source>
        <dbReference type="Proteomes" id="UP000059113"/>
    </source>
</evidence>
<dbReference type="AlphaFoldDB" id="A0A0H4VFD7"/>
<protein>
    <recommendedName>
        <fullName evidence="3">7 transmembrane helices usually fused to an inactive transglutaminase domain-containing protein</fullName>
    </recommendedName>
</protein>
<dbReference type="InterPro" id="IPR025840">
    <property type="entry name" value="7TM_transglut"/>
</dbReference>
<feature type="transmembrane region" description="Helical" evidence="2">
    <location>
        <begin position="117"/>
        <end position="136"/>
    </location>
</feature>
<dbReference type="Proteomes" id="UP000059113">
    <property type="component" value="Chromosome"/>
</dbReference>
<dbReference type="Pfam" id="PF14402">
    <property type="entry name" value="7TM_transglut"/>
    <property type="match status" value="1"/>
</dbReference>
<feature type="region of interest" description="Disordered" evidence="1">
    <location>
        <begin position="246"/>
        <end position="279"/>
    </location>
</feature>
<gene>
    <name evidence="4" type="ORF">CP97_05220</name>
</gene>
<dbReference type="EMBL" id="CP011310">
    <property type="protein sequence ID" value="AKQ41551.2"/>
    <property type="molecule type" value="Genomic_DNA"/>
</dbReference>
<evidence type="ECO:0000256" key="2">
    <source>
        <dbReference type="SAM" id="Phobius"/>
    </source>
</evidence>
<keyword evidence="2" id="KW-0472">Membrane</keyword>
<feature type="region of interest" description="Disordered" evidence="1">
    <location>
        <begin position="339"/>
        <end position="358"/>
    </location>
</feature>
<dbReference type="STRING" id="1648404.CP97_05220"/>
<reference evidence="5" key="2">
    <citation type="submission" date="2015-04" db="EMBL/GenBank/DDBJ databases">
        <title>The complete genome sequence of Erythrobacter sp. s21-N3.</title>
        <authorList>
            <person name="Zhuang L."/>
            <person name="Liu Y."/>
            <person name="Shao Z."/>
        </authorList>
    </citation>
    <scope>NUCLEOTIDE SEQUENCE [LARGE SCALE GENOMIC DNA]</scope>
    <source>
        <strain evidence="5">s21-N3</strain>
    </source>
</reference>
<keyword evidence="2" id="KW-1133">Transmembrane helix</keyword>
<dbReference type="KEGG" id="ery:CP97_05220"/>
<feature type="domain" description="7 transmembrane helices usually fused to an inactive transglutaminase" evidence="3">
    <location>
        <begin position="48"/>
        <end position="233"/>
    </location>
</feature>
<reference evidence="4 5" key="1">
    <citation type="journal article" date="2015" name="Int. J. Syst. Evol. Microbiol.">
        <title>Erythrobacter atlanticus sp. nov., a bacterium from ocean sediment able to degrade polycyclic aromatic hydrocarbons.</title>
        <authorList>
            <person name="Zhuang L."/>
            <person name="Liu Y."/>
            <person name="Wang L."/>
            <person name="Wang W."/>
            <person name="Shao Z."/>
        </authorList>
    </citation>
    <scope>NUCLEOTIDE SEQUENCE [LARGE SCALE GENOMIC DNA]</scope>
    <source>
        <strain evidence="5">s21-N3</strain>
    </source>
</reference>
<name>A0A0H4VFD7_9SPHN</name>
<feature type="transmembrane region" description="Helical" evidence="2">
    <location>
        <begin position="171"/>
        <end position="194"/>
    </location>
</feature>
<proteinExistence type="predicted"/>
<accession>A0A0H4VFD7</accession>
<evidence type="ECO:0000313" key="4">
    <source>
        <dbReference type="EMBL" id="AKQ41551.2"/>
    </source>
</evidence>
<organism evidence="4 5">
    <name type="scientific">Aurantiacibacter atlanticus</name>
    <dbReference type="NCBI Taxonomy" id="1648404"/>
    <lineage>
        <taxon>Bacteria</taxon>
        <taxon>Pseudomonadati</taxon>
        <taxon>Pseudomonadota</taxon>
        <taxon>Alphaproteobacteria</taxon>
        <taxon>Sphingomonadales</taxon>
        <taxon>Erythrobacteraceae</taxon>
        <taxon>Aurantiacibacter</taxon>
    </lineage>
</organism>
<evidence type="ECO:0000256" key="1">
    <source>
        <dbReference type="SAM" id="MobiDB-lite"/>
    </source>
</evidence>
<keyword evidence="2" id="KW-0812">Transmembrane</keyword>